<reference evidence="1" key="1">
    <citation type="submission" date="2021-01" db="EMBL/GenBank/DDBJ databases">
        <authorList>
            <person name="Kaushik A."/>
        </authorList>
    </citation>
    <scope>NUCLEOTIDE SEQUENCE</scope>
    <source>
        <strain evidence="1">AG1-1C</strain>
    </source>
</reference>
<evidence type="ECO:0000313" key="1">
    <source>
        <dbReference type="EMBL" id="CAE6466538.1"/>
    </source>
</evidence>
<sequence length="390" mass="46438">MPPYSPSSSSIAFRASVAQSLSSLRSTSPKVPFWELAAHRVPTLWSLYRGLLRAAPGENWLDYMHQAQAGDTRKQRVLARFERTFQEMKNRVKWKDIYRRELEWIYKLRNRPILTGGFMRPTLFHKLVPRMDRQPTHLSMMIRRRRLARARRLDEQRRLTEWKYDIVNEREFESRLINWGYMNNEQGIWQTNEWLLPIYKRIALIQEAYTHDKRRALHIYPPHIVAQVKQARTRRIERKTELRRKLASGEWVTKWKRIAVRKMASSRVSRRMLRIKNSVYPHRDILYARVMRRVEVNPRAGAAPSHILQGMNTNQRRMDQAIRGRSGGGYVGQLRRERGWKRGLKPGQGLEDERRGEAEVKLRKLEDAIDMENAMRRRVAEIKLGKGKKK</sequence>
<dbReference type="EMBL" id="CAJMWS010000857">
    <property type="protein sequence ID" value="CAE6466538.1"/>
    <property type="molecule type" value="Genomic_DNA"/>
</dbReference>
<comment type="caution">
    <text evidence="1">The sequence shown here is derived from an EMBL/GenBank/DDBJ whole genome shotgun (WGS) entry which is preliminary data.</text>
</comment>
<evidence type="ECO:0000313" key="2">
    <source>
        <dbReference type="Proteomes" id="UP000663846"/>
    </source>
</evidence>
<dbReference type="AlphaFoldDB" id="A0A8H3BX42"/>
<name>A0A8H3BX42_9AGAM</name>
<dbReference type="Proteomes" id="UP000663846">
    <property type="component" value="Unassembled WGS sequence"/>
</dbReference>
<accession>A0A8H3BX42</accession>
<organism evidence="1 2">
    <name type="scientific">Rhizoctonia solani</name>
    <dbReference type="NCBI Taxonomy" id="456999"/>
    <lineage>
        <taxon>Eukaryota</taxon>
        <taxon>Fungi</taxon>
        <taxon>Dikarya</taxon>
        <taxon>Basidiomycota</taxon>
        <taxon>Agaricomycotina</taxon>
        <taxon>Agaricomycetes</taxon>
        <taxon>Cantharellales</taxon>
        <taxon>Ceratobasidiaceae</taxon>
        <taxon>Rhizoctonia</taxon>
    </lineage>
</organism>
<gene>
    <name evidence="1" type="ORF">RDB_LOCUS168227</name>
</gene>
<proteinExistence type="predicted"/>
<protein>
    <submittedName>
        <fullName evidence="1">Uncharacterized protein</fullName>
    </submittedName>
</protein>